<dbReference type="AlphaFoldDB" id="A0A8B2NSR4"/>
<dbReference type="InterPro" id="IPR017927">
    <property type="entry name" value="FAD-bd_FR_type"/>
</dbReference>
<dbReference type="SUPFAM" id="SSF52343">
    <property type="entry name" value="Ferredoxin reductase-like, C-terminal NADP-linked domain"/>
    <property type="match status" value="1"/>
</dbReference>
<comment type="catalytic activity">
    <reaction evidence="9">
        <text>2 reduced [2Fe-2S]-[ferredoxin] + NADP(+) + H(+) = 2 oxidized [2Fe-2S]-[ferredoxin] + NADPH</text>
        <dbReference type="Rhea" id="RHEA:20125"/>
        <dbReference type="Rhea" id="RHEA-COMP:10000"/>
        <dbReference type="Rhea" id="RHEA-COMP:10001"/>
        <dbReference type="ChEBI" id="CHEBI:15378"/>
        <dbReference type="ChEBI" id="CHEBI:33737"/>
        <dbReference type="ChEBI" id="CHEBI:33738"/>
        <dbReference type="ChEBI" id="CHEBI:57783"/>
        <dbReference type="ChEBI" id="CHEBI:58349"/>
        <dbReference type="EC" id="1.18.1.2"/>
    </reaction>
</comment>
<evidence type="ECO:0000256" key="8">
    <source>
        <dbReference type="ARBA" id="ARBA00023002"/>
    </source>
</evidence>
<dbReference type="InterPro" id="IPR017938">
    <property type="entry name" value="Riboflavin_synthase-like_b-brl"/>
</dbReference>
<dbReference type="Pfam" id="PF00175">
    <property type="entry name" value="NAD_binding_1"/>
    <property type="match status" value="1"/>
</dbReference>
<dbReference type="Gene3D" id="2.40.30.10">
    <property type="entry name" value="Translation factors"/>
    <property type="match status" value="1"/>
</dbReference>
<dbReference type="OrthoDB" id="9784483at2"/>
<evidence type="ECO:0000256" key="9">
    <source>
        <dbReference type="ARBA" id="ARBA00047776"/>
    </source>
</evidence>
<comment type="caution">
    <text evidence="11">The sequence shown here is derived from an EMBL/GenBank/DDBJ whole genome shotgun (WGS) entry which is preliminary data.</text>
</comment>
<dbReference type="RefSeq" id="WP_111346482.1">
    <property type="nucleotide sequence ID" value="NZ_JAIWKD010000008.1"/>
</dbReference>
<evidence type="ECO:0000256" key="7">
    <source>
        <dbReference type="ARBA" id="ARBA00022857"/>
    </source>
</evidence>
<evidence type="ECO:0000256" key="5">
    <source>
        <dbReference type="ARBA" id="ARBA00022741"/>
    </source>
</evidence>
<proteinExistence type="inferred from homology"/>
<evidence type="ECO:0000256" key="1">
    <source>
        <dbReference type="ARBA" id="ARBA00001974"/>
    </source>
</evidence>
<keyword evidence="7" id="KW-0521">NADP</keyword>
<evidence type="ECO:0000256" key="6">
    <source>
        <dbReference type="ARBA" id="ARBA00022827"/>
    </source>
</evidence>
<dbReference type="SUPFAM" id="SSF63380">
    <property type="entry name" value="Riboflavin synthase domain-like"/>
    <property type="match status" value="1"/>
</dbReference>
<dbReference type="CDD" id="cd06195">
    <property type="entry name" value="FNR1"/>
    <property type="match status" value="1"/>
</dbReference>
<evidence type="ECO:0000313" key="11">
    <source>
        <dbReference type="EMBL" id="RAI00494.1"/>
    </source>
</evidence>
<comment type="cofactor">
    <cofactor evidence="1">
        <name>FAD</name>
        <dbReference type="ChEBI" id="CHEBI:57692"/>
    </cofactor>
</comment>
<reference evidence="11 12" key="1">
    <citation type="submission" date="2018-05" db="EMBL/GenBank/DDBJ databases">
        <title>Acuticoccus sediminis sp. nov., isolated from deep-sea sediment of Indian Ocean.</title>
        <authorList>
            <person name="Liu X."/>
            <person name="Lai Q."/>
            <person name="Du Y."/>
            <person name="Sun F."/>
            <person name="Zhang X."/>
            <person name="Wang S."/>
            <person name="Shao Z."/>
        </authorList>
    </citation>
    <scope>NUCLEOTIDE SEQUENCE [LARGE SCALE GENOMIC DNA]</scope>
    <source>
        <strain evidence="11 12">PTG4-2</strain>
    </source>
</reference>
<protein>
    <recommendedName>
        <fullName evidence="3">ferredoxin--NADP(+) reductase</fullName>
        <ecNumber evidence="3">1.18.1.2</ecNumber>
    </recommendedName>
</protein>
<name>A0A8B2NSR4_9HYPH</name>
<accession>A0A8B2NSR4</accession>
<dbReference type="InterPro" id="IPR008333">
    <property type="entry name" value="Cbr1-like_FAD-bd_dom"/>
</dbReference>
<gene>
    <name evidence="11" type="ORF">DLJ53_14600</name>
</gene>
<dbReference type="PANTHER" id="PTHR47878">
    <property type="entry name" value="OXIDOREDUCTASE FAD/NAD(P)-BINDING DOMAIN PROTEIN"/>
    <property type="match status" value="1"/>
</dbReference>
<keyword evidence="6" id="KW-0274">FAD</keyword>
<comment type="similarity">
    <text evidence="2">Belongs to the ferredoxin--NADP reductase type 1 family.</text>
</comment>
<dbReference type="Gene3D" id="3.40.50.80">
    <property type="entry name" value="Nucleotide-binding domain of ferredoxin-NADP reductase (FNR) module"/>
    <property type="match status" value="1"/>
</dbReference>
<dbReference type="EC" id="1.18.1.2" evidence="3"/>
<feature type="domain" description="FAD-binding FR-type" evidence="10">
    <location>
        <begin position="2"/>
        <end position="102"/>
    </location>
</feature>
<dbReference type="GO" id="GO:0000166">
    <property type="term" value="F:nucleotide binding"/>
    <property type="evidence" value="ECO:0007669"/>
    <property type="project" value="UniProtKB-KW"/>
</dbReference>
<sequence>MAAIPTETVLSTHHYTPDLFAFKTTRPSSFRFRSGEFAMLGLMADGKPLLRAYSIASPNWADELEFYSIKVPNGPLTSRLQHIKPGDEILLKPKATGTLVHDALLPGRNLWLVSSGTGIAPFTSIARDPETYERFERVILVQTCRQMAELQYGIDIVDQIRRDEMLSEIVGDRLAHVATVTREEPGPNTLEGRCTDLIRSGELFEATKTTPWSPEYDRVMICGSTAMLNDTRTLCEEAGLEEGSNSQPGRYVVEKAFVG</sequence>
<evidence type="ECO:0000313" key="12">
    <source>
        <dbReference type="Proteomes" id="UP000249590"/>
    </source>
</evidence>
<dbReference type="EMBL" id="QHHQ01000003">
    <property type="protein sequence ID" value="RAI00494.1"/>
    <property type="molecule type" value="Genomic_DNA"/>
</dbReference>
<dbReference type="Pfam" id="PF00970">
    <property type="entry name" value="FAD_binding_6"/>
    <property type="match status" value="1"/>
</dbReference>
<dbReference type="Proteomes" id="UP000249590">
    <property type="component" value="Unassembled WGS sequence"/>
</dbReference>
<evidence type="ECO:0000256" key="2">
    <source>
        <dbReference type="ARBA" id="ARBA00008312"/>
    </source>
</evidence>
<evidence type="ECO:0000259" key="10">
    <source>
        <dbReference type="PROSITE" id="PS51384"/>
    </source>
</evidence>
<keyword evidence="4" id="KW-0285">Flavoprotein</keyword>
<organism evidence="11 12">
    <name type="scientific">Acuticoccus sediminis</name>
    <dbReference type="NCBI Taxonomy" id="2184697"/>
    <lineage>
        <taxon>Bacteria</taxon>
        <taxon>Pseudomonadati</taxon>
        <taxon>Pseudomonadota</taxon>
        <taxon>Alphaproteobacteria</taxon>
        <taxon>Hyphomicrobiales</taxon>
        <taxon>Amorphaceae</taxon>
        <taxon>Acuticoccus</taxon>
    </lineage>
</organism>
<dbReference type="InterPro" id="IPR051930">
    <property type="entry name" value="FNR_type-1"/>
</dbReference>
<evidence type="ECO:0000256" key="4">
    <source>
        <dbReference type="ARBA" id="ARBA00022630"/>
    </source>
</evidence>
<keyword evidence="5" id="KW-0547">Nucleotide-binding</keyword>
<dbReference type="GO" id="GO:0042167">
    <property type="term" value="P:heme catabolic process"/>
    <property type="evidence" value="ECO:0007669"/>
    <property type="project" value="TreeGrafter"/>
</dbReference>
<dbReference type="InterPro" id="IPR033892">
    <property type="entry name" value="FNR_bac"/>
</dbReference>
<dbReference type="InterPro" id="IPR039261">
    <property type="entry name" value="FNR_nucleotide-bd"/>
</dbReference>
<keyword evidence="8" id="KW-0560">Oxidoreductase</keyword>
<dbReference type="GO" id="GO:0004324">
    <property type="term" value="F:ferredoxin-NADP+ reductase activity"/>
    <property type="evidence" value="ECO:0007669"/>
    <property type="project" value="UniProtKB-EC"/>
</dbReference>
<dbReference type="InterPro" id="IPR001433">
    <property type="entry name" value="OxRdtase_FAD/NAD-bd"/>
</dbReference>
<dbReference type="PROSITE" id="PS51384">
    <property type="entry name" value="FAD_FR"/>
    <property type="match status" value="1"/>
</dbReference>
<evidence type="ECO:0000256" key="3">
    <source>
        <dbReference type="ARBA" id="ARBA00013223"/>
    </source>
</evidence>
<dbReference type="GO" id="GO:0034599">
    <property type="term" value="P:cellular response to oxidative stress"/>
    <property type="evidence" value="ECO:0007669"/>
    <property type="project" value="TreeGrafter"/>
</dbReference>
<dbReference type="PANTHER" id="PTHR47878:SF1">
    <property type="entry name" value="FLAVODOXIN_FERREDOXIN--NADP REDUCTASE"/>
    <property type="match status" value="1"/>
</dbReference>
<keyword evidence="12" id="KW-1185">Reference proteome</keyword>